<dbReference type="InterPro" id="IPR050365">
    <property type="entry name" value="TIM50"/>
</dbReference>
<dbReference type="AlphaFoldDB" id="A0A7G2CDI3"/>
<dbReference type="GO" id="GO:0005744">
    <property type="term" value="C:TIM23 mitochondrial import inner membrane translocase complex"/>
    <property type="evidence" value="ECO:0007669"/>
    <property type="project" value="UniProtKB-UniRule"/>
</dbReference>
<gene>
    <name evidence="3" type="ORF">ADEAN_000438200</name>
</gene>
<name>A0A7G2CDI3_9TRYP</name>
<comment type="function">
    <text evidence="1">Essential component of the TIM23 complex, a complex that mediates the translocation of transit peptide-containing proteins across the mitochondrial inner membrane.</text>
</comment>
<dbReference type="InterPro" id="IPR004274">
    <property type="entry name" value="FCP1_dom"/>
</dbReference>
<keyword evidence="4" id="KW-1185">Reference proteome</keyword>
<dbReference type="OrthoDB" id="1711508at2759"/>
<dbReference type="SMART" id="SM00577">
    <property type="entry name" value="CPDc"/>
    <property type="match status" value="1"/>
</dbReference>
<evidence type="ECO:0000313" key="3">
    <source>
        <dbReference type="EMBL" id="CAD2216904.1"/>
    </source>
</evidence>
<dbReference type="VEuPathDB" id="TriTrypDB:ADEAN_000438200"/>
<dbReference type="InterPro" id="IPR023214">
    <property type="entry name" value="HAD_sf"/>
</dbReference>
<dbReference type="EMBL" id="LR877151">
    <property type="protein sequence ID" value="CAD2216904.1"/>
    <property type="molecule type" value="Genomic_DNA"/>
</dbReference>
<protein>
    <recommendedName>
        <fullName evidence="1">Mitochondrial import inner membrane translocase subunit TIM50</fullName>
    </recommendedName>
</protein>
<dbReference type="InterPro" id="IPR036412">
    <property type="entry name" value="HAD-like_sf"/>
</dbReference>
<dbReference type="Proteomes" id="UP000515908">
    <property type="component" value="Chromosome 07"/>
</dbReference>
<dbReference type="PROSITE" id="PS50969">
    <property type="entry name" value="FCP1"/>
    <property type="match status" value="1"/>
</dbReference>
<accession>A0A7G2CDI3</accession>
<dbReference type="Pfam" id="PF03031">
    <property type="entry name" value="NIF"/>
    <property type="match status" value="1"/>
</dbReference>
<comment type="subcellular location">
    <subcellularLocation>
        <location evidence="1">Mitochondrion inner membrane</location>
        <topology evidence="1">Single-pass membrane protein</topology>
    </subcellularLocation>
</comment>
<organism evidence="3 4">
    <name type="scientific">Angomonas deanei</name>
    <dbReference type="NCBI Taxonomy" id="59799"/>
    <lineage>
        <taxon>Eukaryota</taxon>
        <taxon>Discoba</taxon>
        <taxon>Euglenozoa</taxon>
        <taxon>Kinetoplastea</taxon>
        <taxon>Metakinetoplastina</taxon>
        <taxon>Trypanosomatida</taxon>
        <taxon>Trypanosomatidae</taxon>
        <taxon>Strigomonadinae</taxon>
        <taxon>Angomonas</taxon>
    </lineage>
</organism>
<dbReference type="GO" id="GO:0015031">
    <property type="term" value="P:protein transport"/>
    <property type="evidence" value="ECO:0007669"/>
    <property type="project" value="UniProtKB-KW"/>
</dbReference>
<keyword evidence="1" id="KW-0811">Translocation</keyword>
<dbReference type="SUPFAM" id="SSF56784">
    <property type="entry name" value="HAD-like"/>
    <property type="match status" value="1"/>
</dbReference>
<reference evidence="3 4" key="1">
    <citation type="submission" date="2020-08" db="EMBL/GenBank/DDBJ databases">
        <authorList>
            <person name="Newling K."/>
            <person name="Davey J."/>
            <person name="Forrester S."/>
        </authorList>
    </citation>
    <scope>NUCLEOTIDE SEQUENCE [LARGE SCALE GENOMIC DNA]</scope>
    <source>
        <strain evidence="4">Crithidia deanei Carvalho (ATCC PRA-265)</strain>
    </source>
</reference>
<proteinExistence type="inferred from homology"/>
<keyword evidence="1" id="KW-0653">Protein transport</keyword>
<keyword evidence="1" id="KW-0813">Transport</keyword>
<evidence type="ECO:0000259" key="2">
    <source>
        <dbReference type="PROSITE" id="PS50969"/>
    </source>
</evidence>
<dbReference type="Gene3D" id="3.40.50.1000">
    <property type="entry name" value="HAD superfamily/HAD-like"/>
    <property type="match status" value="1"/>
</dbReference>
<feature type="domain" description="FCP1 homology" evidence="2">
    <location>
        <begin position="66"/>
        <end position="222"/>
    </location>
</feature>
<keyword evidence="1" id="KW-0496">Mitochondrion</keyword>
<sequence>MEVSALPHQTHFELNQFVRVTKKNAKRTEIGIISDIHYKNNNTNEEVESLVVTTRQGYDVVVRPDELCKAFLLVLDLNGVLVARGRGEFILRPHVDEFIKFVFQYFPVAVWTSGLERTSIPVIEKVFKDYRDRLLFTYYRGACESRPTPLNPYGTVKNLQIIFDQYPESFHAVNTIIIDDSPDKCSHPDIALCPLPFHLTEENTHHKDEDGLLKIIKVLEEVLKQDSLLPLINAAEERLRLLQEKGLPTEKSTFSDFFRGAQKKYTKK</sequence>
<evidence type="ECO:0000313" key="4">
    <source>
        <dbReference type="Proteomes" id="UP000515908"/>
    </source>
</evidence>
<keyword evidence="1" id="KW-0809">Transit peptide</keyword>
<comment type="similarity">
    <text evidence="1">Belongs to the TIM50 family.</text>
</comment>
<evidence type="ECO:0000256" key="1">
    <source>
        <dbReference type="RuleBase" id="RU365079"/>
    </source>
</evidence>
<dbReference type="PANTHER" id="PTHR12210">
    <property type="entry name" value="DULLARD PROTEIN PHOSPHATASE"/>
    <property type="match status" value="1"/>
</dbReference>
<comment type="subunit">
    <text evidence="1">Component of the TIM23 complex.</text>
</comment>